<proteinExistence type="predicted"/>
<gene>
    <name evidence="1" type="ordered locus">CKC_00205</name>
</gene>
<dbReference type="HOGENOM" id="CLU_3218194_0_0_5"/>
<name>E4UBQ2_LIBSC</name>
<organism evidence="1 2">
    <name type="scientific">Liberibacter solanacearum (strain CLso-ZC1)</name>
    <dbReference type="NCBI Taxonomy" id="658172"/>
    <lineage>
        <taxon>Bacteria</taxon>
        <taxon>Pseudomonadati</taxon>
        <taxon>Pseudomonadota</taxon>
        <taxon>Alphaproteobacteria</taxon>
        <taxon>Hyphomicrobiales</taxon>
        <taxon>Rhizobiaceae</taxon>
        <taxon>Liberibacter</taxon>
    </lineage>
</organism>
<dbReference type="AlphaFoldDB" id="E4UBQ2"/>
<evidence type="ECO:0000313" key="2">
    <source>
        <dbReference type="Proteomes" id="UP000007038"/>
    </source>
</evidence>
<dbReference type="EMBL" id="CP002371">
    <property type="protein sequence ID" value="ADR51792.1"/>
    <property type="molecule type" value="Genomic_DNA"/>
</dbReference>
<dbReference type="Proteomes" id="UP000007038">
    <property type="component" value="Chromosome"/>
</dbReference>
<reference key="2">
    <citation type="submission" date="2010-11" db="EMBL/GenBank/DDBJ databases">
        <authorList>
            <person name="Lin H."/>
            <person name="Doddapaneni H.V."/>
            <person name="Lou B."/>
            <person name="Civerolo E.L."/>
            <person name="Chen C."/>
            <person name="Duan Y."/>
            <person name="Zhou L."/>
            <person name="Glynn J."/>
        </authorList>
    </citation>
    <scope>NUCLEOTIDE SEQUENCE</scope>
    <source>
        <strain>CLso-ZC1</strain>
    </source>
</reference>
<evidence type="ECO:0000313" key="1">
    <source>
        <dbReference type="EMBL" id="ADR51792.1"/>
    </source>
</evidence>
<protein>
    <submittedName>
        <fullName evidence="1">Uncharacterized protein</fullName>
    </submittedName>
</protein>
<reference evidence="2" key="1">
    <citation type="submission" date="2010-11" db="EMBL/GenBank/DDBJ databases">
        <title>Complete genome sequence of Candidatus Liberibacter solanacearum CLso-ZC1.</title>
        <authorList>
            <person name="Lin H."/>
            <person name="Doddapaneni H.V."/>
            <person name="Lou B."/>
            <person name="Civerolo E.L."/>
            <person name="Chen C."/>
            <person name="Duan Y."/>
            <person name="Zhou L."/>
            <person name="Glynn J."/>
        </authorList>
    </citation>
    <scope>NUCLEOTIDE SEQUENCE [LARGE SCALE GENOMIC DNA]</scope>
    <source>
        <strain evidence="2">CLso-ZC1</strain>
    </source>
</reference>
<accession>E4UBQ2</accession>
<reference evidence="1 2" key="3">
    <citation type="journal article" date="2011" name="PLoS ONE">
        <title>The Complete Genome Sequence of 'Candidatus Liberibacter solanacearum', the Bacterium Associated with Potato Zebra Chip Disease.</title>
        <authorList>
            <person name="Lin H."/>
            <person name="Lou B."/>
            <person name="Glynn J.M."/>
            <person name="Doddapaneni H."/>
            <person name="Civerolo E.L."/>
            <person name="Chen C."/>
            <person name="Duan Y."/>
            <person name="Zhou L."/>
            <person name="Vahling C.M."/>
        </authorList>
    </citation>
    <scope>NUCLEOTIDE SEQUENCE [LARGE SCALE GENOMIC DNA]</scope>
    <source>
        <strain evidence="1 2">CLso-ZC1</strain>
    </source>
</reference>
<sequence length="44" mass="5222">MAKRQDQTVTRQEFNTLTTEYKALSLRVDHIDVLQKASEERDKK</sequence>
<dbReference type="KEGG" id="lso:CKC_00205"/>